<feature type="compositionally biased region" description="Basic and acidic residues" evidence="1">
    <location>
        <begin position="13"/>
        <end position="22"/>
    </location>
</feature>
<name>A0A5J4UGV9_9EUKA</name>
<organism evidence="2 3">
    <name type="scientific">Streblomastix strix</name>
    <dbReference type="NCBI Taxonomy" id="222440"/>
    <lineage>
        <taxon>Eukaryota</taxon>
        <taxon>Metamonada</taxon>
        <taxon>Preaxostyla</taxon>
        <taxon>Oxymonadida</taxon>
        <taxon>Streblomastigidae</taxon>
        <taxon>Streblomastix</taxon>
    </lineage>
</organism>
<dbReference type="Proteomes" id="UP000324800">
    <property type="component" value="Unassembled WGS sequence"/>
</dbReference>
<evidence type="ECO:0000313" key="2">
    <source>
        <dbReference type="EMBL" id="KAA6369311.1"/>
    </source>
</evidence>
<dbReference type="AlphaFoldDB" id="A0A5J4UGV9"/>
<evidence type="ECO:0000313" key="3">
    <source>
        <dbReference type="Proteomes" id="UP000324800"/>
    </source>
</evidence>
<evidence type="ECO:0000256" key="1">
    <source>
        <dbReference type="SAM" id="MobiDB-lite"/>
    </source>
</evidence>
<sequence>MMAKKTPNDQDSNQEKNTHHNNENQSPQLREDGRLSGMFVPDRLTSKIDNWERINGSSFIKMGATPNWLSIEALQELEQIQTYKEFHGTTVQMLEYQKQLEKEIKDGVVIRTDNVRVFNPTLELLFHETLYTSEFTPTLIELLLQTSQMQPQFQ</sequence>
<gene>
    <name evidence="2" type="ORF">EZS28_035162</name>
</gene>
<accession>A0A5J4UGV9</accession>
<dbReference type="EMBL" id="SNRW01016494">
    <property type="protein sequence ID" value="KAA6369311.1"/>
    <property type="molecule type" value="Genomic_DNA"/>
</dbReference>
<reference evidence="2 3" key="1">
    <citation type="submission" date="2019-03" db="EMBL/GenBank/DDBJ databases">
        <title>Single cell metagenomics reveals metabolic interactions within the superorganism composed of flagellate Streblomastix strix and complex community of Bacteroidetes bacteria on its surface.</title>
        <authorList>
            <person name="Treitli S.C."/>
            <person name="Kolisko M."/>
            <person name="Husnik F."/>
            <person name="Keeling P."/>
            <person name="Hampl V."/>
        </authorList>
    </citation>
    <scope>NUCLEOTIDE SEQUENCE [LARGE SCALE GENOMIC DNA]</scope>
    <source>
        <strain evidence="2">ST1C</strain>
    </source>
</reference>
<proteinExistence type="predicted"/>
<feature type="region of interest" description="Disordered" evidence="1">
    <location>
        <begin position="1"/>
        <end position="35"/>
    </location>
</feature>
<comment type="caution">
    <text evidence="2">The sequence shown here is derived from an EMBL/GenBank/DDBJ whole genome shotgun (WGS) entry which is preliminary data.</text>
</comment>
<protein>
    <submittedName>
        <fullName evidence="2">Uncharacterized protein</fullName>
    </submittedName>
</protein>